<dbReference type="RefSeq" id="NP_690717.1">
    <property type="nucleotide sequence ID" value="NC_004166.2"/>
</dbReference>
<name>O48486_BPSPP</name>
<dbReference type="KEGG" id="vg:955309"/>
<sequence>MIRLILNKLPLDAFAASVKYFSDRERPSSCMKSIISSAKRLAPFRPSLLITSVKSRGGIKSSSFMFRSMILSGGRASRIPSAMPRPPSSTIASGMIKLILCFKLQSTTQFFIAVSFPAPCPPMNVYPL</sequence>
<reference evidence="2" key="1">
    <citation type="journal article" date="1997" name="Gene">
        <title>The complete nucleotide sequence and functional organization of Bacillus subtilis bacteriophage SPP1.</title>
        <authorList>
            <person name="Alonso J.C."/>
            <person name="Luder G."/>
            <person name="Stiege A.C."/>
            <person name="Chai S."/>
            <person name="Weise F."/>
            <person name="Trautner T.A."/>
        </authorList>
    </citation>
    <scope>NUCLEOTIDE SEQUENCE [LARGE SCALE GENOMIC DNA]</scope>
</reference>
<dbReference type="GeneID" id="955309"/>
<dbReference type="Proteomes" id="UP000002559">
    <property type="component" value="Segment"/>
</dbReference>
<keyword evidence="2" id="KW-1185">Reference proteome</keyword>
<dbReference type="EMBL" id="X97918">
    <property type="protein sequence ID" value="CAA66533.1"/>
    <property type="molecule type" value="Genomic_DNA"/>
</dbReference>
<evidence type="ECO:0000313" key="2">
    <source>
        <dbReference type="Proteomes" id="UP000002559"/>
    </source>
</evidence>
<proteinExistence type="predicted"/>
<accession>O48486</accession>
<dbReference type="PIR" id="T42326">
    <property type="entry name" value="T42326"/>
</dbReference>
<protein>
    <submittedName>
        <fullName evidence="1">Bacteriophage SPP1 complete nucleotide sequence</fullName>
    </submittedName>
</protein>
<organismHost>
    <name type="scientific">Bacillus subtilis</name>
    <dbReference type="NCBI Taxonomy" id="1423"/>
</organismHost>
<evidence type="ECO:0000313" key="1">
    <source>
        <dbReference type="EMBL" id="CAA66533.1"/>
    </source>
</evidence>
<organism evidence="1 2">
    <name type="scientific">Bacillus phage SPP1</name>
    <name type="common">Bacteriophage SPP1</name>
    <dbReference type="NCBI Taxonomy" id="10724"/>
    <lineage>
        <taxon>Viruses</taxon>
        <taxon>Duplodnaviria</taxon>
        <taxon>Heunggongvirae</taxon>
        <taxon>Uroviricota</taxon>
        <taxon>Caudoviricetes</taxon>
        <taxon>Trautnerviridae</taxon>
        <taxon>Polsinellivirinae</taxon>
        <taxon>Rivavirus</taxon>
        <taxon>Rivavirus SPP1</taxon>
    </lineage>
</organism>